<dbReference type="EMBL" id="JAACJO010000003">
    <property type="protein sequence ID" value="KAF5360778.1"/>
    <property type="molecule type" value="Genomic_DNA"/>
</dbReference>
<proteinExistence type="predicted"/>
<evidence type="ECO:0000313" key="4">
    <source>
        <dbReference type="EMBL" id="KAF5360778.1"/>
    </source>
</evidence>
<organism evidence="4 5">
    <name type="scientific">Leucocoprinus leucothites</name>
    <dbReference type="NCBI Taxonomy" id="201217"/>
    <lineage>
        <taxon>Eukaryota</taxon>
        <taxon>Fungi</taxon>
        <taxon>Dikarya</taxon>
        <taxon>Basidiomycota</taxon>
        <taxon>Agaricomycotina</taxon>
        <taxon>Agaricomycetes</taxon>
        <taxon>Agaricomycetidae</taxon>
        <taxon>Agaricales</taxon>
        <taxon>Agaricineae</taxon>
        <taxon>Agaricaceae</taxon>
        <taxon>Leucocoprinus</taxon>
    </lineage>
</organism>
<keyword evidence="5" id="KW-1185">Reference proteome</keyword>
<dbReference type="AlphaFoldDB" id="A0A8H5G9H8"/>
<dbReference type="Gene3D" id="3.40.50.300">
    <property type="entry name" value="P-loop containing nucleotide triphosphate hydrolases"/>
    <property type="match status" value="1"/>
</dbReference>
<keyword evidence="1" id="KW-0677">Repeat</keyword>
<evidence type="ECO:0000313" key="5">
    <source>
        <dbReference type="Proteomes" id="UP000559027"/>
    </source>
</evidence>
<dbReference type="PANTHER" id="PTHR10039:SF17">
    <property type="entry name" value="FUNGAL STAND N-TERMINAL GOODBYE DOMAIN-CONTAINING PROTEIN-RELATED"/>
    <property type="match status" value="1"/>
</dbReference>
<reference evidence="4 5" key="1">
    <citation type="journal article" date="2020" name="ISME J.">
        <title>Uncovering the hidden diversity of litter-decomposition mechanisms in mushroom-forming fungi.</title>
        <authorList>
            <person name="Floudas D."/>
            <person name="Bentzer J."/>
            <person name="Ahren D."/>
            <person name="Johansson T."/>
            <person name="Persson P."/>
            <person name="Tunlid A."/>
        </authorList>
    </citation>
    <scope>NUCLEOTIDE SEQUENCE [LARGE SCALE GENOMIC DNA]</scope>
    <source>
        <strain evidence="4 5">CBS 146.42</strain>
    </source>
</reference>
<sequence>MQTYPSQEPHHHHHHLHHHHPYKAMMSSEAKGFFPNAHHFSISNSTMINNSYHTSNGTTSLDLLIEHTIPGAEFDSYERDPPPQCHPGTRLDILERVRSWFCYPGRQHQILWLHGPAGVGKSAIMQTLAEEQSESLASIMGATIFFSRPNKRDDPRRLFTTVAYQLAINYPSYQRYVIEALTNDPRIIGKSIAEQFKWLIVRPFTSRGVLEDLPQTVLVVLDGLDECKDEETQRQVVLLVGRFTLKYPNTPLIWAIASRPEPHIRSAFSYPQILNCHWEISVPVNSDQGNADVERFLREQFQEIRLRYPTSFPSTTHAQWPAETEFLTILKAASGLFLFASVVIRFILDESYGNPVAQLRKVLTVIETIRCQEGSHSSPFAILDEMYSEILSAVPPDILPQTMRLLALSFYSVPELGYTMNYSLGVVCNWLEFGQADVYGTFQKLHSVLEIPPPGTMKSSTRLKAFHTSFPDYIASMLRRSYQGIDPRKEALTGSMRVLLESYDPLGSTIETSRVKVSWIYANEANVQDDLFVASFTTLAPHVLEISSNGDGHSGSRLRSFFESIDYGKALPRSGYGGWWYAWHLGKGRWPFLSALRSWGLARPFNLLSLDLNRVRPTGKAWALRLGPLSEPSMRSAPRFLHWDSRDLVSGTSNFSVWPDPAAGRFAGMRTTLTAGKSSIGPHVKTLDFRIHTGFSESPLDLGPWFDFFHIFISAMTNVSSVNWRLALASENPHASNNYPARGIEKLTETLARLSCLQDLSLQLDGIGEYLHADIPLGSFANLRTFDVRWDCDVRPHSRIVGQLSGVLARSPSLESFSFVILRALYRSENFGSPITLDELFEGTLLDGLDMKLKALETRGVVVTGGDFRRHVRHFRCLEKLRIRFDPSPSAATNIGSTFQVLSSERIFLKNIHIDIIHHPLVFDYLSSYSGIELLALKPGHPQDDSGPLMDRFFSSVLPCHSGSLRSLRLGGNLKTVWSRALPAHHLAQISKCKLLEYICCWLRLEPEDVTAKNSEVLKRWLEACSQLPSLRKFKCPPVFLKHRDFSDPRIVAIHIPGGGFVDPDRIVRSYIAEVVRNFKRVNEPLYEIDERYNTQGE</sequence>
<evidence type="ECO:0000259" key="3">
    <source>
        <dbReference type="PROSITE" id="PS50837"/>
    </source>
</evidence>
<evidence type="ECO:0000256" key="2">
    <source>
        <dbReference type="SAM" id="MobiDB-lite"/>
    </source>
</evidence>
<dbReference type="SUPFAM" id="SSF52540">
    <property type="entry name" value="P-loop containing nucleoside triphosphate hydrolases"/>
    <property type="match status" value="1"/>
</dbReference>
<protein>
    <recommendedName>
        <fullName evidence="3">NACHT domain-containing protein</fullName>
    </recommendedName>
</protein>
<name>A0A8H5G9H8_9AGAR</name>
<dbReference type="InterPro" id="IPR027417">
    <property type="entry name" value="P-loop_NTPase"/>
</dbReference>
<dbReference type="PANTHER" id="PTHR10039">
    <property type="entry name" value="AMELOGENIN"/>
    <property type="match status" value="1"/>
</dbReference>
<feature type="compositionally biased region" description="Basic residues" evidence="2">
    <location>
        <begin position="10"/>
        <end position="21"/>
    </location>
</feature>
<evidence type="ECO:0000256" key="1">
    <source>
        <dbReference type="ARBA" id="ARBA00022737"/>
    </source>
</evidence>
<feature type="domain" description="NACHT" evidence="3">
    <location>
        <begin position="109"/>
        <end position="260"/>
    </location>
</feature>
<comment type="caution">
    <text evidence="4">The sequence shown here is derived from an EMBL/GenBank/DDBJ whole genome shotgun (WGS) entry which is preliminary data.</text>
</comment>
<accession>A0A8H5G9H8</accession>
<dbReference type="InterPro" id="IPR007111">
    <property type="entry name" value="NACHT_NTPase"/>
</dbReference>
<dbReference type="Proteomes" id="UP000559027">
    <property type="component" value="Unassembled WGS sequence"/>
</dbReference>
<dbReference type="OrthoDB" id="3038309at2759"/>
<dbReference type="InterPro" id="IPR056884">
    <property type="entry name" value="NPHP3-like_N"/>
</dbReference>
<gene>
    <name evidence="4" type="ORF">D9756_004599</name>
</gene>
<dbReference type="Pfam" id="PF24883">
    <property type="entry name" value="NPHP3_N"/>
    <property type="match status" value="1"/>
</dbReference>
<dbReference type="PROSITE" id="PS50837">
    <property type="entry name" value="NACHT"/>
    <property type="match status" value="1"/>
</dbReference>
<feature type="region of interest" description="Disordered" evidence="2">
    <location>
        <begin position="1"/>
        <end position="21"/>
    </location>
</feature>